<keyword evidence="8" id="KW-1185">Reference proteome</keyword>
<dbReference type="Proteomes" id="UP000017842">
    <property type="component" value="Unassembled WGS sequence"/>
</dbReference>
<evidence type="ECO:0000313" key="7">
    <source>
        <dbReference type="EMBL" id="ESS71720.1"/>
    </source>
</evidence>
<gene>
    <name evidence="7" type="ORF">MGMO_92c00220</name>
</gene>
<reference evidence="7 8" key="1">
    <citation type="journal article" date="2013" name="Genome Announc.">
        <title>Draft Genome Sequence of the Methanotrophic Gammaproteobacterium Methyloglobulus morosus DSM 22980 Strain KoM1.</title>
        <authorList>
            <person name="Poehlein A."/>
            <person name="Deutzmann J.S."/>
            <person name="Daniel R."/>
            <person name="Simeonova D.D."/>
        </authorList>
    </citation>
    <scope>NUCLEOTIDE SEQUENCE [LARGE SCALE GENOMIC DNA]</scope>
    <source>
        <strain evidence="7 8">KoM1</strain>
    </source>
</reference>
<keyword evidence="4 5" id="KW-0472">Membrane</keyword>
<feature type="transmembrane region" description="Helical" evidence="5">
    <location>
        <begin position="76"/>
        <end position="93"/>
    </location>
</feature>
<dbReference type="OrthoDB" id="5422338at2"/>
<feature type="transmembrane region" description="Helical" evidence="5">
    <location>
        <begin position="156"/>
        <end position="178"/>
    </location>
</feature>
<dbReference type="InterPro" id="IPR052964">
    <property type="entry name" value="Sporulation_signal_mat"/>
</dbReference>
<evidence type="ECO:0000313" key="8">
    <source>
        <dbReference type="Proteomes" id="UP000017842"/>
    </source>
</evidence>
<dbReference type="InterPro" id="IPR011020">
    <property type="entry name" value="HTTM-like"/>
</dbReference>
<dbReference type="PANTHER" id="PTHR39535">
    <property type="entry name" value="SPORULATION-DELAYING PROTEIN SDPB"/>
    <property type="match status" value="1"/>
</dbReference>
<dbReference type="eggNOG" id="COG3011">
    <property type="taxonomic scope" value="Bacteria"/>
</dbReference>
<dbReference type="InterPro" id="IPR053934">
    <property type="entry name" value="HTTM_dom"/>
</dbReference>
<feature type="transmembrane region" description="Helical" evidence="5">
    <location>
        <begin position="18"/>
        <end position="38"/>
    </location>
</feature>
<feature type="transmembrane region" description="Helical" evidence="5">
    <location>
        <begin position="244"/>
        <end position="260"/>
    </location>
</feature>
<feature type="transmembrane region" description="Helical" evidence="5">
    <location>
        <begin position="220"/>
        <end position="237"/>
    </location>
</feature>
<accession>V5BEM0</accession>
<dbReference type="RefSeq" id="WP_023495222.1">
    <property type="nucleotide sequence ID" value="NZ_AYLO01000088.1"/>
</dbReference>
<organism evidence="7 8">
    <name type="scientific">Methyloglobulus morosus KoM1</name>
    <dbReference type="NCBI Taxonomy" id="1116472"/>
    <lineage>
        <taxon>Bacteria</taxon>
        <taxon>Pseudomonadati</taxon>
        <taxon>Pseudomonadota</taxon>
        <taxon>Gammaproteobacteria</taxon>
        <taxon>Methylococcales</taxon>
        <taxon>Methylococcaceae</taxon>
        <taxon>Methyloglobulus</taxon>
    </lineage>
</organism>
<evidence type="ECO:0000256" key="3">
    <source>
        <dbReference type="ARBA" id="ARBA00022989"/>
    </source>
</evidence>
<dbReference type="EMBL" id="AYLO01000088">
    <property type="protein sequence ID" value="ESS71720.1"/>
    <property type="molecule type" value="Genomic_DNA"/>
</dbReference>
<dbReference type="AlphaFoldDB" id="V5BEM0"/>
<proteinExistence type="predicted"/>
<keyword evidence="3 5" id="KW-1133">Transmembrane helix</keyword>
<dbReference type="GO" id="GO:0012505">
    <property type="term" value="C:endomembrane system"/>
    <property type="evidence" value="ECO:0007669"/>
    <property type="project" value="UniProtKB-SubCell"/>
</dbReference>
<feature type="domain" description="HTTM-like" evidence="6">
    <location>
        <begin position="9"/>
        <end position="281"/>
    </location>
</feature>
<dbReference type="SMART" id="SM00752">
    <property type="entry name" value="HTTM"/>
    <property type="match status" value="1"/>
</dbReference>
<name>V5BEM0_9GAMM</name>
<comment type="caution">
    <text evidence="7">The sequence shown here is derived from an EMBL/GenBank/DDBJ whole genome shotgun (WGS) entry which is preliminary data.</text>
</comment>
<sequence>MQTVWDFWFKSIDARQYAVLRIAFGGLSAIYFIQLLPYTKVQFSGSGWLGNIHQIAEQNGGSWSLLFISVGEHATTLAYTVIIGGILSAFLLMVGWQSRIVAGITWLVWVSLWNRNPLLLDGDDAVLKIMCFYLMLSPCGNAWSVDAYLHNKPQQVIVWPLRLVQFQIALIYFVSGWVKFHSPEWQDGTVMQYVLMHPHYSRWDAWTVIDQPVVKELLPWLAWLIRGWELLFPLLLLNAHTRRVSLAIGVMFHLGLLLVMNLRWFAIIMLSLYPALISNHCFLIHAERVLNRKRKAA</sequence>
<dbReference type="STRING" id="1116472.MGMO_92c00220"/>
<dbReference type="Pfam" id="PF05090">
    <property type="entry name" value="HTTM"/>
    <property type="match status" value="1"/>
</dbReference>
<evidence type="ECO:0000256" key="4">
    <source>
        <dbReference type="ARBA" id="ARBA00023136"/>
    </source>
</evidence>
<evidence type="ECO:0000256" key="1">
    <source>
        <dbReference type="ARBA" id="ARBA00004127"/>
    </source>
</evidence>
<evidence type="ECO:0000259" key="6">
    <source>
        <dbReference type="SMART" id="SM00752"/>
    </source>
</evidence>
<keyword evidence="2 5" id="KW-0812">Transmembrane</keyword>
<evidence type="ECO:0000256" key="2">
    <source>
        <dbReference type="ARBA" id="ARBA00022692"/>
    </source>
</evidence>
<evidence type="ECO:0000256" key="5">
    <source>
        <dbReference type="SAM" id="Phobius"/>
    </source>
</evidence>
<dbReference type="PANTHER" id="PTHR39535:SF2">
    <property type="entry name" value="HTTM DOMAIN-CONTAINING PROTEIN"/>
    <property type="match status" value="1"/>
</dbReference>
<protein>
    <submittedName>
        <fullName evidence="7">Vitamin K-dependent gamma-carboxylase</fullName>
    </submittedName>
</protein>
<comment type="subcellular location">
    <subcellularLocation>
        <location evidence="1">Endomembrane system</location>
        <topology evidence="1">Multi-pass membrane protein</topology>
    </subcellularLocation>
</comment>